<evidence type="ECO:0000313" key="1">
    <source>
        <dbReference type="EMBL" id="MBD2535658.1"/>
    </source>
</evidence>
<keyword evidence="2" id="KW-1185">Reference proteome</keyword>
<organism evidence="1 2">
    <name type="scientific">Nostoc flagelliforme FACHB-838</name>
    <dbReference type="NCBI Taxonomy" id="2692904"/>
    <lineage>
        <taxon>Bacteria</taxon>
        <taxon>Bacillati</taxon>
        <taxon>Cyanobacteriota</taxon>
        <taxon>Cyanophyceae</taxon>
        <taxon>Nostocales</taxon>
        <taxon>Nostocaceae</taxon>
        <taxon>Nostoc</taxon>
    </lineage>
</organism>
<gene>
    <name evidence="1" type="ORF">H6G97_42335</name>
</gene>
<proteinExistence type="predicted"/>
<dbReference type="EMBL" id="JACJSI010000308">
    <property type="protein sequence ID" value="MBD2535658.1"/>
    <property type="molecule type" value="Genomic_DNA"/>
</dbReference>
<dbReference type="Proteomes" id="UP000623440">
    <property type="component" value="Unassembled WGS sequence"/>
</dbReference>
<evidence type="ECO:0008006" key="3">
    <source>
        <dbReference type="Google" id="ProtNLM"/>
    </source>
</evidence>
<sequence>MGKSLREKIKEQPIESQIQIESRAQELIAQELTRQKLLLEKQQLKLRARKRKGLKQREVVIFGKINHRTLI</sequence>
<evidence type="ECO:0000313" key="2">
    <source>
        <dbReference type="Proteomes" id="UP000623440"/>
    </source>
</evidence>
<dbReference type="RefSeq" id="WP_190946464.1">
    <property type="nucleotide sequence ID" value="NZ_JACJSI010000308.1"/>
</dbReference>
<protein>
    <recommendedName>
        <fullName evidence="3">Transposase</fullName>
    </recommendedName>
</protein>
<comment type="caution">
    <text evidence="1">The sequence shown here is derived from an EMBL/GenBank/DDBJ whole genome shotgun (WGS) entry which is preliminary data.</text>
</comment>
<reference evidence="1 2" key="1">
    <citation type="journal article" date="2020" name="ISME J.">
        <title>Comparative genomics reveals insights into cyanobacterial evolution and habitat adaptation.</title>
        <authorList>
            <person name="Chen M.Y."/>
            <person name="Teng W.K."/>
            <person name="Zhao L."/>
            <person name="Hu C.X."/>
            <person name="Zhou Y.K."/>
            <person name="Han B.P."/>
            <person name="Song L.R."/>
            <person name="Shu W.S."/>
        </authorList>
    </citation>
    <scope>NUCLEOTIDE SEQUENCE [LARGE SCALE GENOMIC DNA]</scope>
    <source>
        <strain evidence="1 2">FACHB-838</strain>
    </source>
</reference>
<accession>A0ABR8E2G5</accession>
<name>A0ABR8E2G5_9NOSO</name>